<dbReference type="dictyBase" id="DDB_G0291914"/>
<dbReference type="InParanoid" id="Q54DY6"/>
<dbReference type="GeneID" id="8628411"/>
<sequence>MDGIEVWENIGIIIIKTILHSNVNDEWKSIIHVIAIIIKFIISHLKPDGEKHGTMSRNITHILTTIFQTILQYQDNPNNFFNDMNNISAITISLLQDIYNIYGTLYIDLPKKQLKK</sequence>
<dbReference type="HOGENOM" id="CLU_2101515_0_0_1"/>
<protein>
    <submittedName>
        <fullName evidence="1">Uncharacterized protein</fullName>
    </submittedName>
</protein>
<keyword evidence="2" id="KW-1185">Reference proteome</keyword>
<evidence type="ECO:0000313" key="1">
    <source>
        <dbReference type="EMBL" id="EAL61487.1"/>
    </source>
</evidence>
<gene>
    <name evidence="1" type="ORF">DDB_G0291914</name>
</gene>
<accession>Q54DY6</accession>
<dbReference type="AlphaFoldDB" id="Q54DY6"/>
<evidence type="ECO:0000313" key="2">
    <source>
        <dbReference type="Proteomes" id="UP000002195"/>
    </source>
</evidence>
<dbReference type="VEuPathDB" id="AmoebaDB:DDB_G0291914"/>
<organism evidence="1 2">
    <name type="scientific">Dictyostelium discoideum</name>
    <name type="common">Social amoeba</name>
    <dbReference type="NCBI Taxonomy" id="44689"/>
    <lineage>
        <taxon>Eukaryota</taxon>
        <taxon>Amoebozoa</taxon>
        <taxon>Evosea</taxon>
        <taxon>Eumycetozoa</taxon>
        <taxon>Dictyostelia</taxon>
        <taxon>Dictyosteliales</taxon>
        <taxon>Dictyosteliaceae</taxon>
        <taxon>Dictyostelium</taxon>
    </lineage>
</organism>
<comment type="caution">
    <text evidence="1">The sequence shown here is derived from an EMBL/GenBank/DDBJ whole genome shotgun (WGS) entry which is preliminary data.</text>
</comment>
<proteinExistence type="predicted"/>
<dbReference type="RefSeq" id="XP_629910.1">
    <property type="nucleotide sequence ID" value="XM_629908.1"/>
</dbReference>
<dbReference type="EMBL" id="AAFI02000186">
    <property type="protein sequence ID" value="EAL61487.1"/>
    <property type="molecule type" value="Genomic_DNA"/>
</dbReference>
<reference evidence="1 2" key="1">
    <citation type="journal article" date="2005" name="Nature">
        <title>The genome of the social amoeba Dictyostelium discoideum.</title>
        <authorList>
            <consortium name="The Dictyostelium discoideum Sequencing Consortium"/>
            <person name="Eichinger L."/>
            <person name="Pachebat J.A."/>
            <person name="Glockner G."/>
            <person name="Rajandream M.A."/>
            <person name="Sucgang R."/>
            <person name="Berriman M."/>
            <person name="Song J."/>
            <person name="Olsen R."/>
            <person name="Szafranski K."/>
            <person name="Xu Q."/>
            <person name="Tunggal B."/>
            <person name="Kummerfeld S."/>
            <person name="Madera M."/>
            <person name="Konfortov B.A."/>
            <person name="Rivero F."/>
            <person name="Bankier A.T."/>
            <person name="Lehmann R."/>
            <person name="Hamlin N."/>
            <person name="Davies R."/>
            <person name="Gaudet P."/>
            <person name="Fey P."/>
            <person name="Pilcher K."/>
            <person name="Chen G."/>
            <person name="Saunders D."/>
            <person name="Sodergren E."/>
            <person name="Davis P."/>
            <person name="Kerhornou A."/>
            <person name="Nie X."/>
            <person name="Hall N."/>
            <person name="Anjard C."/>
            <person name="Hemphill L."/>
            <person name="Bason N."/>
            <person name="Farbrother P."/>
            <person name="Desany B."/>
            <person name="Just E."/>
            <person name="Morio T."/>
            <person name="Rost R."/>
            <person name="Churcher C."/>
            <person name="Cooper J."/>
            <person name="Haydock S."/>
            <person name="van Driessche N."/>
            <person name="Cronin A."/>
            <person name="Goodhead I."/>
            <person name="Muzny D."/>
            <person name="Mourier T."/>
            <person name="Pain A."/>
            <person name="Lu M."/>
            <person name="Harper D."/>
            <person name="Lindsay R."/>
            <person name="Hauser H."/>
            <person name="James K."/>
            <person name="Quiles M."/>
            <person name="Madan Babu M."/>
            <person name="Saito T."/>
            <person name="Buchrieser C."/>
            <person name="Wardroper A."/>
            <person name="Felder M."/>
            <person name="Thangavelu M."/>
            <person name="Johnson D."/>
            <person name="Knights A."/>
            <person name="Loulseged H."/>
            <person name="Mungall K."/>
            <person name="Oliver K."/>
            <person name="Price C."/>
            <person name="Quail M.A."/>
            <person name="Urushihara H."/>
            <person name="Hernandez J."/>
            <person name="Rabbinowitsch E."/>
            <person name="Steffen D."/>
            <person name="Sanders M."/>
            <person name="Ma J."/>
            <person name="Kohara Y."/>
            <person name="Sharp S."/>
            <person name="Simmonds M."/>
            <person name="Spiegler S."/>
            <person name="Tivey A."/>
            <person name="Sugano S."/>
            <person name="White B."/>
            <person name="Walker D."/>
            <person name="Woodward J."/>
            <person name="Winckler T."/>
            <person name="Tanaka Y."/>
            <person name="Shaulsky G."/>
            <person name="Schleicher M."/>
            <person name="Weinstock G."/>
            <person name="Rosenthal A."/>
            <person name="Cox E.C."/>
            <person name="Chisholm R.L."/>
            <person name="Gibbs R."/>
            <person name="Loomis W.F."/>
            <person name="Platzer M."/>
            <person name="Kay R.R."/>
            <person name="Williams J."/>
            <person name="Dear P.H."/>
            <person name="Noegel A.A."/>
            <person name="Barrell B."/>
            <person name="Kuspa A."/>
        </authorList>
    </citation>
    <scope>NUCLEOTIDE SEQUENCE [LARGE SCALE GENOMIC DNA]</scope>
    <source>
        <strain evidence="1 2">AX4</strain>
    </source>
</reference>
<dbReference type="SMR" id="Q54DY6"/>
<dbReference type="PaxDb" id="44689-DDB0184134"/>
<dbReference type="Proteomes" id="UP000002195">
    <property type="component" value="Unassembled WGS sequence"/>
</dbReference>
<dbReference type="KEGG" id="ddi:DDB_G0291914"/>
<name>Q54DY6_DICDI</name>